<protein>
    <submittedName>
        <fullName evidence="1">DUF309 domain-containing protein</fullName>
    </submittedName>
</protein>
<dbReference type="OrthoDB" id="165483at2"/>
<keyword evidence="2" id="KW-1185">Reference proteome</keyword>
<sequence>MYPKEYIQFLAHFHGDRDYFECHEILEEYWKKNEGRKNSIWVGFILLAVSNYHHRRSNFIGAKRTIEKAITIFKNQSECLTQLGIESQSLFALLKERLSIISNKQEYVSFNLPINDHVLLELGRRYCEMHGLVWGKDSDLFNVHLVNRHSLRDRTSVIEERAQSLKLRKGNG</sequence>
<reference evidence="1 2" key="1">
    <citation type="submission" date="2017-11" db="EMBL/GenBank/DDBJ databases">
        <title>Comparitive Functional Genomics of Dry Heat Resistant strains isolated from the Viking Spacecraft.</title>
        <authorList>
            <person name="Seuylemezian A."/>
            <person name="Cooper K."/>
            <person name="Vaishampayan P."/>
        </authorList>
    </citation>
    <scope>NUCLEOTIDE SEQUENCE [LARGE SCALE GENOMIC DNA]</scope>
    <source>
        <strain evidence="1 2">V32-6</strain>
    </source>
</reference>
<dbReference type="Proteomes" id="UP000234950">
    <property type="component" value="Unassembled WGS sequence"/>
</dbReference>
<dbReference type="RefSeq" id="WP_101651267.1">
    <property type="nucleotide sequence ID" value="NZ_PGVE01000090.1"/>
</dbReference>
<accession>A0A2N5H8F0</accession>
<name>A0A2N5H8F0_9BACI</name>
<dbReference type="SUPFAM" id="SSF140663">
    <property type="entry name" value="TTHA0068-like"/>
    <property type="match status" value="1"/>
</dbReference>
<organism evidence="1 2">
    <name type="scientific">Neobacillus cucumis</name>
    <dbReference type="NCBI Taxonomy" id="1740721"/>
    <lineage>
        <taxon>Bacteria</taxon>
        <taxon>Bacillati</taxon>
        <taxon>Bacillota</taxon>
        <taxon>Bacilli</taxon>
        <taxon>Bacillales</taxon>
        <taxon>Bacillaceae</taxon>
        <taxon>Neobacillus</taxon>
    </lineage>
</organism>
<dbReference type="EMBL" id="PGVE01000090">
    <property type="protein sequence ID" value="PLS01787.1"/>
    <property type="molecule type" value="Genomic_DNA"/>
</dbReference>
<dbReference type="Gene3D" id="1.10.3450.10">
    <property type="entry name" value="TTHA0068-like"/>
    <property type="match status" value="1"/>
</dbReference>
<gene>
    <name evidence="1" type="ORF">CVD27_23515</name>
</gene>
<dbReference type="PANTHER" id="PTHR34796:SF1">
    <property type="entry name" value="EXPRESSED PROTEIN"/>
    <property type="match status" value="1"/>
</dbReference>
<proteinExistence type="predicted"/>
<dbReference type="InterPro" id="IPR005500">
    <property type="entry name" value="DUF309"/>
</dbReference>
<dbReference type="AlphaFoldDB" id="A0A2N5H8F0"/>
<dbReference type="InterPro" id="IPR023203">
    <property type="entry name" value="TTHA0068_sf"/>
</dbReference>
<comment type="caution">
    <text evidence="1">The sequence shown here is derived from an EMBL/GenBank/DDBJ whole genome shotgun (WGS) entry which is preliminary data.</text>
</comment>
<evidence type="ECO:0000313" key="1">
    <source>
        <dbReference type="EMBL" id="PLS01787.1"/>
    </source>
</evidence>
<dbReference type="PANTHER" id="PTHR34796">
    <property type="entry name" value="EXPRESSED PROTEIN"/>
    <property type="match status" value="1"/>
</dbReference>
<evidence type="ECO:0000313" key="2">
    <source>
        <dbReference type="Proteomes" id="UP000234950"/>
    </source>
</evidence>
<dbReference type="Pfam" id="PF03745">
    <property type="entry name" value="DUF309"/>
    <property type="match status" value="1"/>
</dbReference>